<dbReference type="OrthoDB" id="4413566at2"/>
<protein>
    <submittedName>
        <fullName evidence="2">HNH endonuclease</fullName>
    </submittedName>
</protein>
<proteinExistence type="predicted"/>
<dbReference type="Proteomes" id="UP000320791">
    <property type="component" value="Unassembled WGS sequence"/>
</dbReference>
<organism evidence="2 3">
    <name type="scientific">Corynebacterium canis</name>
    <dbReference type="NCBI Taxonomy" id="679663"/>
    <lineage>
        <taxon>Bacteria</taxon>
        <taxon>Bacillati</taxon>
        <taxon>Actinomycetota</taxon>
        <taxon>Actinomycetes</taxon>
        <taxon>Mycobacteriales</taxon>
        <taxon>Corynebacteriaceae</taxon>
        <taxon>Corynebacterium</taxon>
    </lineage>
</organism>
<dbReference type="Gene3D" id="1.10.30.50">
    <property type="match status" value="1"/>
</dbReference>
<dbReference type="EMBL" id="VOHM01000001">
    <property type="protein sequence ID" value="TWT29053.1"/>
    <property type="molecule type" value="Genomic_DNA"/>
</dbReference>
<gene>
    <name evidence="2" type="ORF">FRX94_00575</name>
</gene>
<evidence type="ECO:0000313" key="2">
    <source>
        <dbReference type="EMBL" id="TWT29053.1"/>
    </source>
</evidence>
<keyword evidence="2" id="KW-0255">Endonuclease</keyword>
<sequence length="432" mass="48996">MAYYTIEDPTCEASKMQRAANRLQLQAYLKQYAKMGNTECLNKHAGRVGVEMGISQHRAEQWLLFMHYLHTWLPDFKEHVISKAHLEYQHFQKLTAVLRTIEPLLPEHESIYTVMAKVDAFLVKITTARFEHQALPRPEHLRRQLSDYLIRLNITGSDERDETCTTSAEAFPTHTPGLSGFTWIGPSDQILRLDQSICNLVNRERISRSEAMHRICNENAQTSITLVGFAKTSHDPTPTHIVGAGELAKDQQANLTKLHKHYHSITKTAQQLRDSYVPTAAQCAVVRLRDGTCRYPGCDRDALKCQMDHVINHGAGGWTSAGNLQSLCTEHHNTKTDRRIRTTMNEYGVSTWYFPDGRIAISMPTGILAGIRGNPKAVSTRWGKHTQADDNIKPPINNGIGRWGYTVNHKLKRLTKHLKRKPSFEGAEDIPF</sequence>
<reference evidence="2 3" key="1">
    <citation type="submission" date="2019-08" db="EMBL/GenBank/DDBJ databases">
        <authorList>
            <person name="Lei W."/>
        </authorList>
    </citation>
    <scope>NUCLEOTIDE SEQUENCE [LARGE SCALE GENOMIC DNA]</scope>
    <source>
        <strain evidence="2 3">CCUG 58627</strain>
    </source>
</reference>
<dbReference type="CDD" id="cd00085">
    <property type="entry name" value="HNHc"/>
    <property type="match status" value="1"/>
</dbReference>
<name>A0A5C5UU22_9CORY</name>
<dbReference type="InterPro" id="IPR003615">
    <property type="entry name" value="HNH_nuc"/>
</dbReference>
<accession>A0A5C5UU22</accession>
<evidence type="ECO:0000313" key="3">
    <source>
        <dbReference type="Proteomes" id="UP000320791"/>
    </source>
</evidence>
<dbReference type="AlphaFoldDB" id="A0A5C5UU22"/>
<evidence type="ECO:0000259" key="1">
    <source>
        <dbReference type="SMART" id="SM00507"/>
    </source>
</evidence>
<dbReference type="GO" id="GO:0004519">
    <property type="term" value="F:endonuclease activity"/>
    <property type="evidence" value="ECO:0007669"/>
    <property type="project" value="UniProtKB-KW"/>
</dbReference>
<dbReference type="SMART" id="SM00507">
    <property type="entry name" value="HNHc"/>
    <property type="match status" value="1"/>
</dbReference>
<keyword evidence="3" id="KW-1185">Reference proteome</keyword>
<keyword evidence="2" id="KW-0378">Hydrolase</keyword>
<feature type="domain" description="HNH nuclease" evidence="1">
    <location>
        <begin position="281"/>
        <end position="333"/>
    </location>
</feature>
<comment type="caution">
    <text evidence="2">The sequence shown here is derived from an EMBL/GenBank/DDBJ whole genome shotgun (WGS) entry which is preliminary data.</text>
</comment>
<dbReference type="RefSeq" id="WP_146323169.1">
    <property type="nucleotide sequence ID" value="NZ_BAABLR010000076.1"/>
</dbReference>
<keyword evidence="2" id="KW-0540">Nuclease</keyword>